<evidence type="ECO:0000313" key="1">
    <source>
        <dbReference type="EMBL" id="KSU17111.1"/>
    </source>
</evidence>
<dbReference type="RefSeq" id="WP_058225091.1">
    <property type="nucleotide sequence ID" value="NZ_LKLS01000143.1"/>
</dbReference>
<dbReference type="PATRIC" id="fig|1360.109.peg.1895"/>
<proteinExistence type="predicted"/>
<evidence type="ECO:0000313" key="2">
    <source>
        <dbReference type="Proteomes" id="UP000053612"/>
    </source>
</evidence>
<dbReference type="InterPro" id="IPR024411">
    <property type="entry name" value="Tail_terminator_phage"/>
</dbReference>
<dbReference type="AlphaFoldDB" id="A0A0V8DU26"/>
<gene>
    <name evidence="1" type="ORF">LMG9449_1810</name>
</gene>
<comment type="caution">
    <text evidence="1">The sequence shown here is derived from an EMBL/GenBank/DDBJ whole genome shotgun (WGS) entry which is preliminary data.</text>
</comment>
<dbReference type="Pfam" id="PF12691">
    <property type="entry name" value="Phage_tail_terminator_6"/>
    <property type="match status" value="1"/>
</dbReference>
<dbReference type="Proteomes" id="UP000053612">
    <property type="component" value="Unassembled WGS sequence"/>
</dbReference>
<dbReference type="EMBL" id="LKLS01000143">
    <property type="protein sequence ID" value="KSU17111.1"/>
    <property type="molecule type" value="Genomic_DNA"/>
</dbReference>
<reference evidence="2" key="1">
    <citation type="submission" date="2015-10" db="EMBL/GenBank/DDBJ databases">
        <title>Draft Genome Sequences of 11 Lactococcus lactis subspecies cremoris strains.</title>
        <authorList>
            <person name="Wels M."/>
            <person name="Backus L."/>
            <person name="Boekhorst J."/>
            <person name="Dijkstra A."/>
            <person name="Beerthuizen M."/>
            <person name="Kelly W."/>
            <person name="Siezen R."/>
            <person name="Bachmann H."/>
            <person name="Van Hijum S."/>
        </authorList>
    </citation>
    <scope>NUCLEOTIDE SEQUENCE [LARGE SCALE GENOMIC DNA]</scope>
    <source>
        <strain evidence="2">LMG9449</strain>
    </source>
</reference>
<accession>A0A0V8DU26</accession>
<protein>
    <submittedName>
        <fullName evidence="1">Phage minor capsid protein</fullName>
    </submittedName>
</protein>
<organism evidence="1 2">
    <name type="scientific">Lactococcus lactis subsp. lactis</name>
    <name type="common">Streptococcus lactis</name>
    <dbReference type="NCBI Taxonomy" id="1360"/>
    <lineage>
        <taxon>Bacteria</taxon>
        <taxon>Bacillati</taxon>
        <taxon>Bacillota</taxon>
        <taxon>Bacilli</taxon>
        <taxon>Lactobacillales</taxon>
        <taxon>Streptococcaceae</taxon>
        <taxon>Lactococcus</taxon>
    </lineage>
</organism>
<sequence>MDFIERLKDSVNTVPNLPIKCILGYLKPTESLVLYPLPGSKVVSQTYDGEKDQELNYEFAMKSKDQEQIQKALWLIQTYLEELSELKSSDGSFDFWKIEIANKPYISNEDEENYYIFILDVQASITTYKERK</sequence>
<name>A0A0V8DU26_LACLL</name>